<comment type="caution">
    <text evidence="3">The sequence shown here is derived from an EMBL/GenBank/DDBJ whole genome shotgun (WGS) entry which is preliminary data.</text>
</comment>
<dbReference type="EMBL" id="BMED01000005">
    <property type="protein sequence ID" value="GGC92744.1"/>
    <property type="molecule type" value="Genomic_DNA"/>
</dbReference>
<evidence type="ECO:0000256" key="2">
    <source>
        <dbReference type="SAM" id="SignalP"/>
    </source>
</evidence>
<dbReference type="Proteomes" id="UP000637423">
    <property type="component" value="Unassembled WGS sequence"/>
</dbReference>
<keyword evidence="4" id="KW-1185">Reference proteome</keyword>
<organism evidence="3 4">
    <name type="scientific">Undibacterium terreum</name>
    <dbReference type="NCBI Taxonomy" id="1224302"/>
    <lineage>
        <taxon>Bacteria</taxon>
        <taxon>Pseudomonadati</taxon>
        <taxon>Pseudomonadota</taxon>
        <taxon>Betaproteobacteria</taxon>
        <taxon>Burkholderiales</taxon>
        <taxon>Oxalobacteraceae</taxon>
        <taxon>Undibacterium</taxon>
    </lineage>
</organism>
<name>A0A916UXI1_9BURK</name>
<dbReference type="AlphaFoldDB" id="A0A916UXI1"/>
<gene>
    <name evidence="3" type="ORF">GCM10011396_45030</name>
</gene>
<proteinExistence type="predicted"/>
<evidence type="ECO:0000256" key="1">
    <source>
        <dbReference type="SAM" id="Coils"/>
    </source>
</evidence>
<keyword evidence="2" id="KW-0732">Signal</keyword>
<evidence type="ECO:0008006" key="5">
    <source>
        <dbReference type="Google" id="ProtNLM"/>
    </source>
</evidence>
<feature type="chain" id="PRO_5036907604" description="Lipoprotein" evidence="2">
    <location>
        <begin position="35"/>
        <end position="148"/>
    </location>
</feature>
<feature type="coiled-coil region" evidence="1">
    <location>
        <begin position="110"/>
        <end position="137"/>
    </location>
</feature>
<dbReference type="PROSITE" id="PS51257">
    <property type="entry name" value="PROKAR_LIPOPROTEIN"/>
    <property type="match status" value="1"/>
</dbReference>
<evidence type="ECO:0000313" key="3">
    <source>
        <dbReference type="EMBL" id="GGC92744.1"/>
    </source>
</evidence>
<dbReference type="RefSeq" id="WP_188568370.1">
    <property type="nucleotide sequence ID" value="NZ_BMED01000005.1"/>
</dbReference>
<keyword evidence="1" id="KW-0175">Coiled coil</keyword>
<sequence length="148" mass="16901">MKISPTMRGWKTLAHTPLYLLAAILLSACATTSADVPSIDPMGKQLAAAIKDLDTYYVPGTIQTRDVSQAALKQVSVNEAALQDWYVHSEQACYDKFFVNSCLTDIKLYRREYRMKLQRIEIEAKALQRKLHIDELDEDLKRRQAQKP</sequence>
<feature type="signal peptide" evidence="2">
    <location>
        <begin position="1"/>
        <end position="34"/>
    </location>
</feature>
<reference evidence="3" key="2">
    <citation type="submission" date="2020-09" db="EMBL/GenBank/DDBJ databases">
        <authorList>
            <person name="Sun Q."/>
            <person name="Zhou Y."/>
        </authorList>
    </citation>
    <scope>NUCLEOTIDE SEQUENCE</scope>
    <source>
        <strain evidence="3">CGMCC 1.10998</strain>
    </source>
</reference>
<protein>
    <recommendedName>
        <fullName evidence="5">Lipoprotein</fullName>
    </recommendedName>
</protein>
<accession>A0A916UXI1</accession>
<reference evidence="3" key="1">
    <citation type="journal article" date="2014" name="Int. J. Syst. Evol. Microbiol.">
        <title>Complete genome sequence of Corynebacterium casei LMG S-19264T (=DSM 44701T), isolated from a smear-ripened cheese.</title>
        <authorList>
            <consortium name="US DOE Joint Genome Institute (JGI-PGF)"/>
            <person name="Walter F."/>
            <person name="Albersmeier A."/>
            <person name="Kalinowski J."/>
            <person name="Ruckert C."/>
        </authorList>
    </citation>
    <scope>NUCLEOTIDE SEQUENCE</scope>
    <source>
        <strain evidence="3">CGMCC 1.10998</strain>
    </source>
</reference>
<evidence type="ECO:0000313" key="4">
    <source>
        <dbReference type="Proteomes" id="UP000637423"/>
    </source>
</evidence>